<comment type="caution">
    <text evidence="2">The sequence shown here is derived from an EMBL/GenBank/DDBJ whole genome shotgun (WGS) entry which is preliminary data.</text>
</comment>
<organism evidence="2 3">
    <name type="scientific">Tanacetum coccineum</name>
    <dbReference type="NCBI Taxonomy" id="301880"/>
    <lineage>
        <taxon>Eukaryota</taxon>
        <taxon>Viridiplantae</taxon>
        <taxon>Streptophyta</taxon>
        <taxon>Embryophyta</taxon>
        <taxon>Tracheophyta</taxon>
        <taxon>Spermatophyta</taxon>
        <taxon>Magnoliopsida</taxon>
        <taxon>eudicotyledons</taxon>
        <taxon>Gunneridae</taxon>
        <taxon>Pentapetalae</taxon>
        <taxon>asterids</taxon>
        <taxon>campanulids</taxon>
        <taxon>Asterales</taxon>
        <taxon>Asteraceae</taxon>
        <taxon>Asteroideae</taxon>
        <taxon>Anthemideae</taxon>
        <taxon>Anthemidinae</taxon>
        <taxon>Tanacetum</taxon>
    </lineage>
</organism>
<reference evidence="2" key="2">
    <citation type="submission" date="2022-01" db="EMBL/GenBank/DDBJ databases">
        <authorList>
            <person name="Yamashiro T."/>
            <person name="Shiraishi A."/>
            <person name="Satake H."/>
            <person name="Nakayama K."/>
        </authorList>
    </citation>
    <scope>NUCLEOTIDE SEQUENCE</scope>
</reference>
<dbReference type="Proteomes" id="UP001151760">
    <property type="component" value="Unassembled WGS sequence"/>
</dbReference>
<name>A0ABQ5GLC1_9ASTR</name>
<sequence>MVRSTKRVKISPTNVILETTVHQKEETFQVIIDVIKNSTYFKAFTISAEVPEIFMQQFLISVKELKVKNSLRYKMMITTQASQHGMFYKENVDYPELIWEDFAFQVDHKMEKNLRRKNYAIPQIHENDGVVSRLKFVRIGEDYQEYGLPIPETMLTEGIRRVVKKKVIVTADDNIVPEPDVALELGKSISLTEAAEEEAARQVHATHKMSSDPSQKLKGVQTLTPEEHIVADIMKELKERVPDESTVIPATSSEGTGTKPGVLDEEKVTSEANVILECGSEQESGYSEEEDDDDEMIEWVDTDEEEEKKDDDDDKIIDLEQIDDEETNDEFVHEVTDAAKVDARKSKEVKDDAKKAELPPTSSNLSVSSGFGDQFLKLLSDTSLISTVKDTIDTKINSLLDIKIQSQVPDIQSPPLRIAKLEEDVSELKKIDHSAKAIASLKSQVLTVIENYLGSKLPAPEPSKIHTSKIDLELEFEKSASKIHKIKKEQAEKQKMPKNHANHALYHALMEALIEDENDMDKGVADTVKNHKRQHDDEDDDEDPSVGPNQGKAPSKSSKVGKSATTQEPIEEPIAEVVMDDLETTAKEDVVNDADRPQDYVAPKTNKPSKDTWFKQPPRPLTPDTE</sequence>
<feature type="compositionally biased region" description="Acidic residues" evidence="1">
    <location>
        <begin position="569"/>
        <end position="583"/>
    </location>
</feature>
<evidence type="ECO:0000313" key="3">
    <source>
        <dbReference type="Proteomes" id="UP001151760"/>
    </source>
</evidence>
<evidence type="ECO:0000256" key="1">
    <source>
        <dbReference type="SAM" id="MobiDB-lite"/>
    </source>
</evidence>
<feature type="region of interest" description="Disordered" evidence="1">
    <location>
        <begin position="529"/>
        <end position="626"/>
    </location>
</feature>
<keyword evidence="3" id="KW-1185">Reference proteome</keyword>
<dbReference type="EMBL" id="BQNB010018554">
    <property type="protein sequence ID" value="GJT75697.1"/>
    <property type="molecule type" value="Genomic_DNA"/>
</dbReference>
<evidence type="ECO:0000313" key="2">
    <source>
        <dbReference type="EMBL" id="GJT75697.1"/>
    </source>
</evidence>
<feature type="region of interest" description="Disordered" evidence="1">
    <location>
        <begin position="241"/>
        <end position="262"/>
    </location>
</feature>
<reference evidence="2" key="1">
    <citation type="journal article" date="2022" name="Int. J. Mol. Sci.">
        <title>Draft Genome of Tanacetum Coccineum: Genomic Comparison of Closely Related Tanacetum-Family Plants.</title>
        <authorList>
            <person name="Yamashiro T."/>
            <person name="Shiraishi A."/>
            <person name="Nakayama K."/>
            <person name="Satake H."/>
        </authorList>
    </citation>
    <scope>NUCLEOTIDE SEQUENCE</scope>
</reference>
<accession>A0ABQ5GLC1</accession>
<feature type="compositionally biased region" description="Basic and acidic residues" evidence="1">
    <location>
        <begin position="584"/>
        <end position="598"/>
    </location>
</feature>
<feature type="compositionally biased region" description="Polar residues" evidence="1">
    <location>
        <begin position="555"/>
        <end position="568"/>
    </location>
</feature>
<gene>
    <name evidence="2" type="ORF">Tco_1042422</name>
</gene>
<proteinExistence type="predicted"/>
<protein>
    <submittedName>
        <fullName evidence="2">Uncharacterized protein</fullName>
    </submittedName>
</protein>
<feature type="compositionally biased region" description="Pro residues" evidence="1">
    <location>
        <begin position="617"/>
        <end position="626"/>
    </location>
</feature>